<dbReference type="SMART" id="SM01323">
    <property type="entry name" value="YajC"/>
    <property type="match status" value="1"/>
</dbReference>
<keyword evidence="13" id="KW-1185">Reference proteome</keyword>
<comment type="subcellular location">
    <subcellularLocation>
        <location evidence="1">Cell membrane</location>
        <topology evidence="1">Single-pass membrane protein</topology>
    </subcellularLocation>
</comment>
<organism evidence="12 13">
    <name type="scientific">Periweissella cryptocerci</name>
    <dbReference type="NCBI Taxonomy" id="2506420"/>
    <lineage>
        <taxon>Bacteria</taxon>
        <taxon>Bacillati</taxon>
        <taxon>Bacillota</taxon>
        <taxon>Bacilli</taxon>
        <taxon>Lactobacillales</taxon>
        <taxon>Lactobacillaceae</taxon>
        <taxon>Periweissella</taxon>
    </lineage>
</organism>
<keyword evidence="8" id="KW-0811">Translocation</keyword>
<proteinExistence type="inferred from homology"/>
<evidence type="ECO:0000256" key="7">
    <source>
        <dbReference type="ARBA" id="ARBA00022989"/>
    </source>
</evidence>
<feature type="compositionally biased region" description="Acidic residues" evidence="10">
    <location>
        <begin position="97"/>
        <end position="112"/>
    </location>
</feature>
<evidence type="ECO:0000256" key="4">
    <source>
        <dbReference type="ARBA" id="ARBA00022475"/>
    </source>
</evidence>
<keyword evidence="6" id="KW-0653">Protein transport</keyword>
<dbReference type="GO" id="GO:0015031">
    <property type="term" value="P:protein transport"/>
    <property type="evidence" value="ECO:0007669"/>
    <property type="project" value="UniProtKB-KW"/>
</dbReference>
<dbReference type="PANTHER" id="PTHR33909">
    <property type="entry name" value="SEC TRANSLOCON ACCESSORY COMPLEX SUBUNIT YAJC"/>
    <property type="match status" value="1"/>
</dbReference>
<evidence type="ECO:0000256" key="2">
    <source>
        <dbReference type="ARBA" id="ARBA00006742"/>
    </source>
</evidence>
<dbReference type="InterPro" id="IPR003849">
    <property type="entry name" value="Preprotein_translocase_YajC"/>
</dbReference>
<dbReference type="EMBL" id="CP037940">
    <property type="protein sequence ID" value="QBO36781.1"/>
    <property type="molecule type" value="Genomic_DNA"/>
</dbReference>
<keyword evidence="4" id="KW-1003">Cell membrane</keyword>
<gene>
    <name evidence="12" type="primary">yajC</name>
    <name evidence="12" type="ORF">EQG49_10070</name>
</gene>
<evidence type="ECO:0000256" key="10">
    <source>
        <dbReference type="SAM" id="MobiDB-lite"/>
    </source>
</evidence>
<feature type="transmembrane region" description="Helical" evidence="11">
    <location>
        <begin position="6"/>
        <end position="23"/>
    </location>
</feature>
<dbReference type="Pfam" id="PF02699">
    <property type="entry name" value="YajC"/>
    <property type="match status" value="1"/>
</dbReference>
<dbReference type="OrthoDB" id="9800132at2"/>
<evidence type="ECO:0000256" key="11">
    <source>
        <dbReference type="SAM" id="Phobius"/>
    </source>
</evidence>
<dbReference type="GO" id="GO:0005886">
    <property type="term" value="C:plasma membrane"/>
    <property type="evidence" value="ECO:0007669"/>
    <property type="project" value="UniProtKB-SubCell"/>
</dbReference>
<keyword evidence="5 11" id="KW-0812">Transmembrane</keyword>
<evidence type="ECO:0000256" key="9">
    <source>
        <dbReference type="ARBA" id="ARBA00023136"/>
    </source>
</evidence>
<dbReference type="NCBIfam" id="TIGR00739">
    <property type="entry name" value="yajC"/>
    <property type="match status" value="1"/>
</dbReference>
<evidence type="ECO:0000256" key="3">
    <source>
        <dbReference type="ARBA" id="ARBA00022448"/>
    </source>
</evidence>
<reference evidence="13" key="1">
    <citation type="submission" date="2019-03" db="EMBL/GenBank/DDBJ databases">
        <title>Weissella sp. 26KH-42 Genome sequencing.</title>
        <authorList>
            <person name="Heo J."/>
            <person name="Kim S.-J."/>
            <person name="Kim J.-S."/>
            <person name="Hong S.-B."/>
            <person name="Kwon S.-W."/>
        </authorList>
    </citation>
    <scope>NUCLEOTIDE SEQUENCE [LARGE SCALE GENOMIC DNA]</scope>
    <source>
        <strain evidence="13">26KH-42</strain>
    </source>
</reference>
<evidence type="ECO:0000313" key="13">
    <source>
        <dbReference type="Proteomes" id="UP000292886"/>
    </source>
</evidence>
<protein>
    <submittedName>
        <fullName evidence="12">Preprotein translocase subunit YajC</fullName>
    </submittedName>
</protein>
<comment type="similarity">
    <text evidence="2">Belongs to the YajC family.</text>
</comment>
<dbReference type="Proteomes" id="UP000292886">
    <property type="component" value="Chromosome"/>
</dbReference>
<keyword evidence="7 11" id="KW-1133">Transmembrane helix</keyword>
<evidence type="ECO:0000313" key="12">
    <source>
        <dbReference type="EMBL" id="QBO36781.1"/>
    </source>
</evidence>
<keyword evidence="3" id="KW-0813">Transport</keyword>
<dbReference type="AlphaFoldDB" id="A0A4P6YVI2"/>
<feature type="region of interest" description="Disordered" evidence="10">
    <location>
        <begin position="89"/>
        <end position="123"/>
    </location>
</feature>
<evidence type="ECO:0000256" key="8">
    <source>
        <dbReference type="ARBA" id="ARBA00023010"/>
    </source>
</evidence>
<evidence type="ECO:0000256" key="6">
    <source>
        <dbReference type="ARBA" id="ARBA00022927"/>
    </source>
</evidence>
<evidence type="ECO:0000256" key="1">
    <source>
        <dbReference type="ARBA" id="ARBA00004162"/>
    </source>
</evidence>
<sequence>MGTMQIIIMVVLFGGMFFMMNRSQKKQRDARTQMVDNMQPGARVVTIGRMHGVVESVNKADKTFVLDADGVYFTFDLDGVARVVPAESSVEAATTDEPVEVDAEITDVDTDATSDIASGEDNK</sequence>
<dbReference type="KEGG" id="wei:EQG49_10070"/>
<keyword evidence="9 11" id="KW-0472">Membrane</keyword>
<evidence type="ECO:0000256" key="5">
    <source>
        <dbReference type="ARBA" id="ARBA00022692"/>
    </source>
</evidence>
<accession>A0A4P6YVI2</accession>
<dbReference type="PANTHER" id="PTHR33909:SF1">
    <property type="entry name" value="SEC TRANSLOCON ACCESSORY COMPLEX SUBUNIT YAJC"/>
    <property type="match status" value="1"/>
</dbReference>
<name>A0A4P6YVI2_9LACO</name>